<feature type="region of interest" description="Disordered" evidence="1">
    <location>
        <begin position="28"/>
        <end position="61"/>
    </location>
</feature>
<evidence type="ECO:0000313" key="3">
    <source>
        <dbReference type="Proteomes" id="UP000242637"/>
    </source>
</evidence>
<dbReference type="Proteomes" id="UP000242637">
    <property type="component" value="Chromosome 1"/>
</dbReference>
<protein>
    <submittedName>
        <fullName evidence="2">Uncharacterized protein</fullName>
    </submittedName>
</protein>
<evidence type="ECO:0000313" key="2">
    <source>
        <dbReference type="EMBL" id="SNV17561.1"/>
    </source>
</evidence>
<evidence type="ECO:0000256" key="1">
    <source>
        <dbReference type="SAM" id="MobiDB-lite"/>
    </source>
</evidence>
<gene>
    <name evidence="2" type="ORF">SAMEA4475696_00237</name>
</gene>
<dbReference type="STRING" id="1121387.GCA_000429885_01477"/>
<accession>A0A239V5N3</accession>
<proteinExistence type="predicted"/>
<keyword evidence="3" id="KW-1185">Reference proteome</keyword>
<dbReference type="KEGG" id="dco:SAMEA4475696_0237"/>
<dbReference type="EMBL" id="LT906453">
    <property type="protein sequence ID" value="SNV17561.1"/>
    <property type="molecule type" value="Genomic_DNA"/>
</dbReference>
<name>A0A239V5N3_9MICO</name>
<organism evidence="2 3">
    <name type="scientific">Dermatophilus congolensis</name>
    <dbReference type="NCBI Taxonomy" id="1863"/>
    <lineage>
        <taxon>Bacteria</taxon>
        <taxon>Bacillati</taxon>
        <taxon>Actinomycetota</taxon>
        <taxon>Actinomycetes</taxon>
        <taxon>Micrococcales</taxon>
        <taxon>Dermatophilaceae</taxon>
        <taxon>Dermatophilus</taxon>
    </lineage>
</organism>
<sequence length="166" mass="18315">MFKDIVLDVRHKSSSEFLLITRPGSMRCVSGRQPDTQTKGNHRSAVGPAETHLGETMNNKHHDDIDETTHRTVMEQGFAGATSMHNATLAVLDTDDILGERCATCDGFMCMDCAEGNKHSTCTRSCIDCVTETLDWDQELEMHQIVTELSGLHALEQAIAGLEDTH</sequence>
<reference evidence="2 3" key="1">
    <citation type="submission" date="2017-06" db="EMBL/GenBank/DDBJ databases">
        <authorList>
            <consortium name="Pathogen Informatics"/>
        </authorList>
    </citation>
    <scope>NUCLEOTIDE SEQUENCE [LARGE SCALE GENOMIC DNA]</scope>
    <source>
        <strain evidence="2 3">NCTC13039</strain>
    </source>
</reference>
<dbReference type="AlphaFoldDB" id="A0A239V5N3"/>